<dbReference type="AlphaFoldDB" id="A0A2I0HK50"/>
<dbReference type="PANTHER" id="PTHR37394:SF1">
    <property type="entry name" value="PROTEIN PARTING DANCERS"/>
    <property type="match status" value="1"/>
</dbReference>
<reference evidence="1 2" key="1">
    <citation type="submission" date="2017-11" db="EMBL/GenBank/DDBJ databases">
        <title>De-novo sequencing of pomegranate (Punica granatum L.) genome.</title>
        <authorList>
            <person name="Akparov Z."/>
            <person name="Amiraslanov A."/>
            <person name="Hajiyeva S."/>
            <person name="Abbasov M."/>
            <person name="Kaur K."/>
            <person name="Hamwieh A."/>
            <person name="Solovyev V."/>
            <person name="Salamov A."/>
            <person name="Braich B."/>
            <person name="Kosarev P."/>
            <person name="Mahmoud A."/>
            <person name="Hajiyev E."/>
            <person name="Babayeva S."/>
            <person name="Izzatullayeva V."/>
            <person name="Mammadov A."/>
            <person name="Mammadov A."/>
            <person name="Sharifova S."/>
            <person name="Ojaghi J."/>
            <person name="Eynullazada K."/>
            <person name="Bayramov B."/>
            <person name="Abdulazimova A."/>
            <person name="Shahmuradov I."/>
        </authorList>
    </citation>
    <scope>NUCLEOTIDE SEQUENCE [LARGE SCALE GENOMIC DNA]</scope>
    <source>
        <strain evidence="2">cv. AG2017</strain>
        <tissue evidence="1">Leaf</tissue>
    </source>
</reference>
<dbReference type="EMBL" id="PGOL01008283">
    <property type="protein sequence ID" value="PKI31850.1"/>
    <property type="molecule type" value="Genomic_DNA"/>
</dbReference>
<dbReference type="InterPro" id="IPR039172">
    <property type="entry name" value="PTD"/>
</dbReference>
<name>A0A2I0HK50_PUNGR</name>
<dbReference type="Proteomes" id="UP000233551">
    <property type="component" value="Unassembled WGS sequence"/>
</dbReference>
<protein>
    <recommendedName>
        <fullName evidence="3">DisA/LigA helix-hairpin-helix motif domain-containing protein</fullName>
    </recommendedName>
</protein>
<feature type="non-terminal residue" evidence="1">
    <location>
        <position position="1"/>
    </location>
</feature>
<sequence>DFIFNCGGLSVAFVFVPTWDRNNLLTIFNRVRKLREQFAHFYVALTLPTKEQNESFVRSYFKPTFVPVQDLEIGFEKIVKIALSLGVCKQQDAISKLKAERRQLVQRMHVFNGVVTDILHIDDHDANALNQAIGSIEAIAKASKQCILENTDLSEEKADILKRFFRDPKFYLSPKISGASPYSDQVHDFLRIKRSHQNRPLPRGGHAPLPHHPILTIHLSSHPTASGPPCSTI</sequence>
<gene>
    <name evidence="1" type="ORF">CRG98_047759</name>
</gene>
<evidence type="ECO:0008006" key="3">
    <source>
        <dbReference type="Google" id="ProtNLM"/>
    </source>
</evidence>
<keyword evidence="2" id="KW-1185">Reference proteome</keyword>
<evidence type="ECO:0000313" key="1">
    <source>
        <dbReference type="EMBL" id="PKI31850.1"/>
    </source>
</evidence>
<comment type="caution">
    <text evidence="1">The sequence shown here is derived from an EMBL/GenBank/DDBJ whole genome shotgun (WGS) entry which is preliminary data.</text>
</comment>
<dbReference type="PANTHER" id="PTHR37394">
    <property type="entry name" value="PROTEIN PARTING DANCERS"/>
    <property type="match status" value="1"/>
</dbReference>
<dbReference type="Gene3D" id="1.10.150.20">
    <property type="entry name" value="5' to 3' exonuclease, C-terminal subdomain"/>
    <property type="match status" value="1"/>
</dbReference>
<proteinExistence type="predicted"/>
<dbReference type="GO" id="GO:0000712">
    <property type="term" value="P:resolution of meiotic recombination intermediates"/>
    <property type="evidence" value="ECO:0007669"/>
    <property type="project" value="InterPro"/>
</dbReference>
<evidence type="ECO:0000313" key="2">
    <source>
        <dbReference type="Proteomes" id="UP000233551"/>
    </source>
</evidence>
<accession>A0A2I0HK50</accession>
<dbReference type="STRING" id="22663.A0A2I0HK50"/>
<dbReference type="SUPFAM" id="SSF47781">
    <property type="entry name" value="RuvA domain 2-like"/>
    <property type="match status" value="1"/>
</dbReference>
<dbReference type="InterPro" id="IPR010994">
    <property type="entry name" value="RuvA_2-like"/>
</dbReference>
<organism evidence="1 2">
    <name type="scientific">Punica granatum</name>
    <name type="common">Pomegranate</name>
    <dbReference type="NCBI Taxonomy" id="22663"/>
    <lineage>
        <taxon>Eukaryota</taxon>
        <taxon>Viridiplantae</taxon>
        <taxon>Streptophyta</taxon>
        <taxon>Embryophyta</taxon>
        <taxon>Tracheophyta</taxon>
        <taxon>Spermatophyta</taxon>
        <taxon>Magnoliopsida</taxon>
        <taxon>eudicotyledons</taxon>
        <taxon>Gunneridae</taxon>
        <taxon>Pentapetalae</taxon>
        <taxon>rosids</taxon>
        <taxon>malvids</taxon>
        <taxon>Myrtales</taxon>
        <taxon>Lythraceae</taxon>
        <taxon>Punica</taxon>
    </lineage>
</organism>